<keyword evidence="1 2" id="KW-0808">Transferase</keyword>
<dbReference type="SUPFAM" id="SSF52540">
    <property type="entry name" value="P-loop containing nucleoside triphosphate hydrolases"/>
    <property type="match status" value="1"/>
</dbReference>
<dbReference type="SMART" id="SM00028">
    <property type="entry name" value="TPR"/>
    <property type="match status" value="2"/>
</dbReference>
<dbReference type="AlphaFoldDB" id="T1AXH2"/>
<dbReference type="InterPro" id="IPR011990">
    <property type="entry name" value="TPR-like_helical_dom_sf"/>
</dbReference>
<comment type="caution">
    <text evidence="2">The sequence shown here is derived from an EMBL/GenBank/DDBJ whole genome shotgun (WGS) entry which is preliminary data.</text>
</comment>
<sequence length="248" mass="27089">SNLGALRVDQQRYAQALPPLEASLAVAGERPDALNNLGLALFNLDRVDEARAALRRAAVLKPDLPDLLVNTALIHLYDGDEAGAERAHDAVLALEPGHARALLFKSEQNRAMSDCAWVGQLEEAYRRRASRLVREVIHLDFAMGKVCEDQARYDDAFAAYAEGNRLQHGQHPFDEHSEQRYLETVQAGFGADVYNEAALAPPGTVSADKVPIFIVGMPRSGTTLMEQILAAHPEVVGAGELTPRWASF</sequence>
<feature type="non-terminal residue" evidence="2">
    <location>
        <position position="1"/>
    </location>
</feature>
<proteinExistence type="predicted"/>
<name>T1AXH2_9ZZZZ</name>
<dbReference type="Pfam" id="PF13469">
    <property type="entry name" value="Sulfotransfer_3"/>
    <property type="match status" value="1"/>
</dbReference>
<feature type="non-terminal residue" evidence="2">
    <location>
        <position position="248"/>
    </location>
</feature>
<dbReference type="PANTHER" id="PTHR12788">
    <property type="entry name" value="PROTEIN-TYROSINE SULFOTRANSFERASE 2"/>
    <property type="match status" value="1"/>
</dbReference>
<dbReference type="InterPro" id="IPR027417">
    <property type="entry name" value="P-loop_NTPase"/>
</dbReference>
<evidence type="ECO:0000256" key="1">
    <source>
        <dbReference type="ARBA" id="ARBA00022679"/>
    </source>
</evidence>
<dbReference type="PANTHER" id="PTHR12788:SF10">
    <property type="entry name" value="PROTEIN-TYROSINE SULFOTRANSFERASE"/>
    <property type="match status" value="1"/>
</dbReference>
<dbReference type="SUPFAM" id="SSF48452">
    <property type="entry name" value="TPR-like"/>
    <property type="match status" value="1"/>
</dbReference>
<reference evidence="2" key="2">
    <citation type="journal article" date="2014" name="ISME J.">
        <title>Microbial stratification in low pH oxic and suboxic macroscopic growths along an acid mine drainage.</title>
        <authorList>
            <person name="Mendez-Garcia C."/>
            <person name="Mesa V."/>
            <person name="Sprenger R.R."/>
            <person name="Richter M."/>
            <person name="Diez M.S."/>
            <person name="Solano J."/>
            <person name="Bargiela R."/>
            <person name="Golyshina O.V."/>
            <person name="Manteca A."/>
            <person name="Ramos J.L."/>
            <person name="Gallego J.R."/>
            <person name="Llorente I."/>
            <person name="Martins Dos Santos V.A."/>
            <person name="Jensen O.N."/>
            <person name="Pelaez A.I."/>
            <person name="Sanchez J."/>
            <person name="Ferrer M."/>
        </authorList>
    </citation>
    <scope>NUCLEOTIDE SEQUENCE</scope>
</reference>
<dbReference type="PROSITE" id="PS50005">
    <property type="entry name" value="TPR"/>
    <property type="match status" value="1"/>
</dbReference>
<organism evidence="2">
    <name type="scientific">mine drainage metagenome</name>
    <dbReference type="NCBI Taxonomy" id="410659"/>
    <lineage>
        <taxon>unclassified sequences</taxon>
        <taxon>metagenomes</taxon>
        <taxon>ecological metagenomes</taxon>
    </lineage>
</organism>
<dbReference type="InterPro" id="IPR026634">
    <property type="entry name" value="TPST-like"/>
</dbReference>
<dbReference type="Gene3D" id="1.25.40.10">
    <property type="entry name" value="Tetratricopeptide repeat domain"/>
    <property type="match status" value="2"/>
</dbReference>
<dbReference type="Pfam" id="PF13432">
    <property type="entry name" value="TPR_16"/>
    <property type="match status" value="1"/>
</dbReference>
<evidence type="ECO:0000313" key="2">
    <source>
        <dbReference type="EMBL" id="EQD45379.1"/>
    </source>
</evidence>
<dbReference type="GO" id="GO:0005794">
    <property type="term" value="C:Golgi apparatus"/>
    <property type="evidence" value="ECO:0007669"/>
    <property type="project" value="TreeGrafter"/>
</dbReference>
<protein>
    <submittedName>
        <fullName evidence="2">TPR domain/sulfotransferase domain protein</fullName>
    </submittedName>
</protein>
<gene>
    <name evidence="2" type="ORF">B2A_09322</name>
</gene>
<dbReference type="EMBL" id="AUZZ01006731">
    <property type="protein sequence ID" value="EQD45379.1"/>
    <property type="molecule type" value="Genomic_DNA"/>
</dbReference>
<dbReference type="InterPro" id="IPR019734">
    <property type="entry name" value="TPR_rpt"/>
</dbReference>
<reference evidence="2" key="1">
    <citation type="submission" date="2013-08" db="EMBL/GenBank/DDBJ databases">
        <authorList>
            <person name="Mendez C."/>
            <person name="Richter M."/>
            <person name="Ferrer M."/>
            <person name="Sanchez J."/>
        </authorList>
    </citation>
    <scope>NUCLEOTIDE SEQUENCE</scope>
</reference>
<dbReference type="GO" id="GO:0008476">
    <property type="term" value="F:protein-tyrosine sulfotransferase activity"/>
    <property type="evidence" value="ECO:0007669"/>
    <property type="project" value="InterPro"/>
</dbReference>
<accession>T1AXH2</accession>
<dbReference type="Gene3D" id="3.40.50.300">
    <property type="entry name" value="P-loop containing nucleotide triphosphate hydrolases"/>
    <property type="match status" value="1"/>
</dbReference>